<organism evidence="2 3">
    <name type="scientific">Brachybacterium nesterenkovii</name>
    <dbReference type="NCBI Taxonomy" id="47847"/>
    <lineage>
        <taxon>Bacteria</taxon>
        <taxon>Bacillati</taxon>
        <taxon>Actinomycetota</taxon>
        <taxon>Actinomycetes</taxon>
        <taxon>Micrococcales</taxon>
        <taxon>Dermabacteraceae</taxon>
        <taxon>Brachybacterium</taxon>
    </lineage>
</organism>
<keyword evidence="3" id="KW-1185">Reference proteome</keyword>
<dbReference type="Proteomes" id="UP000195981">
    <property type="component" value="Unassembled WGS sequence"/>
</dbReference>
<dbReference type="InterPro" id="IPR002575">
    <property type="entry name" value="Aminoglycoside_PTrfase"/>
</dbReference>
<dbReference type="AlphaFoldDB" id="A0A1X6X932"/>
<feature type="domain" description="Aminoglycoside phosphotransferase" evidence="1">
    <location>
        <begin position="2"/>
        <end position="48"/>
    </location>
</feature>
<dbReference type="Pfam" id="PF01636">
    <property type="entry name" value="APH"/>
    <property type="match status" value="1"/>
</dbReference>
<protein>
    <recommendedName>
        <fullName evidence="1">Aminoglycoside phosphotransferase domain-containing protein</fullName>
    </recommendedName>
</protein>
<accession>A0A1X6X932</accession>
<evidence type="ECO:0000259" key="1">
    <source>
        <dbReference type="Pfam" id="PF01636"/>
    </source>
</evidence>
<name>A0A1X6X932_9MICO</name>
<proteinExistence type="predicted"/>
<evidence type="ECO:0000313" key="2">
    <source>
        <dbReference type="EMBL" id="SLM95665.1"/>
    </source>
</evidence>
<dbReference type="InterPro" id="IPR011009">
    <property type="entry name" value="Kinase-like_dom_sf"/>
</dbReference>
<gene>
    <name evidence="2" type="ORF">FM110_13170</name>
</gene>
<dbReference type="EMBL" id="FWFG01000115">
    <property type="protein sequence ID" value="SLM95665.1"/>
    <property type="molecule type" value="Genomic_DNA"/>
</dbReference>
<dbReference type="Gene3D" id="3.90.1200.10">
    <property type="match status" value="1"/>
</dbReference>
<sequence length="80" mass="8991">MALLDWGDATSGDPLYDLARYSLEGSDAFREFMAGYGPIDSTREALRGYRLRFTVQCLATELRAGGDWFSTYQQRIAADL</sequence>
<reference evidence="2 3" key="1">
    <citation type="submission" date="2017-02" db="EMBL/GenBank/DDBJ databases">
        <authorList>
            <person name="Peterson S.W."/>
        </authorList>
    </citation>
    <scope>NUCLEOTIDE SEQUENCE [LARGE SCALE GENOMIC DNA]</scope>
    <source>
        <strain evidence="2 3">CIP104813</strain>
    </source>
</reference>
<dbReference type="SUPFAM" id="SSF56112">
    <property type="entry name" value="Protein kinase-like (PK-like)"/>
    <property type="match status" value="1"/>
</dbReference>
<evidence type="ECO:0000313" key="3">
    <source>
        <dbReference type="Proteomes" id="UP000195981"/>
    </source>
</evidence>